<comment type="caution">
    <text evidence="2">The sequence shown here is derived from an EMBL/GenBank/DDBJ whole genome shotgun (WGS) entry which is preliminary data.</text>
</comment>
<dbReference type="AlphaFoldDB" id="A0A8J3BRX3"/>
<evidence type="ECO:0000256" key="1">
    <source>
        <dbReference type="SAM" id="Phobius"/>
    </source>
</evidence>
<name>A0A8J3BRX3_9ACTN</name>
<proteinExistence type="predicted"/>
<feature type="transmembrane region" description="Helical" evidence="1">
    <location>
        <begin position="49"/>
        <end position="70"/>
    </location>
</feature>
<reference evidence="2" key="1">
    <citation type="journal article" date="2014" name="Int. J. Syst. Evol. Microbiol.">
        <title>Complete genome sequence of Corynebacterium casei LMG S-19264T (=DSM 44701T), isolated from a smear-ripened cheese.</title>
        <authorList>
            <consortium name="US DOE Joint Genome Institute (JGI-PGF)"/>
            <person name="Walter F."/>
            <person name="Albersmeier A."/>
            <person name="Kalinowski J."/>
            <person name="Ruckert C."/>
        </authorList>
    </citation>
    <scope>NUCLEOTIDE SEQUENCE</scope>
    <source>
        <strain evidence="2">JCM 3091</strain>
    </source>
</reference>
<dbReference type="Proteomes" id="UP000662200">
    <property type="component" value="Unassembled WGS sequence"/>
</dbReference>
<feature type="transmembrane region" description="Helical" evidence="1">
    <location>
        <begin position="82"/>
        <end position="102"/>
    </location>
</feature>
<keyword evidence="3" id="KW-1185">Reference proteome</keyword>
<gene>
    <name evidence="2" type="ORF">GCM10010124_38590</name>
</gene>
<dbReference type="RefSeq" id="WP_189115778.1">
    <property type="nucleotide sequence ID" value="NZ_BMQC01000021.1"/>
</dbReference>
<keyword evidence="1" id="KW-0812">Transmembrane</keyword>
<feature type="transmembrane region" description="Helical" evidence="1">
    <location>
        <begin position="114"/>
        <end position="131"/>
    </location>
</feature>
<reference evidence="2" key="2">
    <citation type="submission" date="2020-09" db="EMBL/GenBank/DDBJ databases">
        <authorList>
            <person name="Sun Q."/>
            <person name="Ohkuma M."/>
        </authorList>
    </citation>
    <scope>NUCLEOTIDE SEQUENCE</scope>
    <source>
        <strain evidence="2">JCM 3091</strain>
    </source>
</reference>
<accession>A0A8J3BRX3</accession>
<evidence type="ECO:0000313" key="2">
    <source>
        <dbReference type="EMBL" id="GGK42076.1"/>
    </source>
</evidence>
<keyword evidence="1" id="KW-0472">Membrane</keyword>
<dbReference type="EMBL" id="BMQC01000021">
    <property type="protein sequence ID" value="GGK42076.1"/>
    <property type="molecule type" value="Genomic_DNA"/>
</dbReference>
<sequence length="137" mass="15090">MENDTRPSRSDVARTRAEWRDGWPAVLLLVVLAVITETGLFGADGDAAFAWSLAHLVPAGWIVVAQVRGLRRADEYQRRSQLEALAVGFAAVMSALYVIGLLQSADIGNLRQQVQITWIGGVLVWLAVRWLKTHRAA</sequence>
<keyword evidence="1" id="KW-1133">Transmembrane helix</keyword>
<feature type="transmembrane region" description="Helical" evidence="1">
    <location>
        <begin position="21"/>
        <end position="43"/>
    </location>
</feature>
<organism evidence="2 3">
    <name type="scientific">Pilimelia terevasa</name>
    <dbReference type="NCBI Taxonomy" id="53372"/>
    <lineage>
        <taxon>Bacteria</taxon>
        <taxon>Bacillati</taxon>
        <taxon>Actinomycetota</taxon>
        <taxon>Actinomycetes</taxon>
        <taxon>Micromonosporales</taxon>
        <taxon>Micromonosporaceae</taxon>
        <taxon>Pilimelia</taxon>
    </lineage>
</organism>
<protein>
    <submittedName>
        <fullName evidence="2">Uncharacterized protein</fullName>
    </submittedName>
</protein>
<evidence type="ECO:0000313" key="3">
    <source>
        <dbReference type="Proteomes" id="UP000662200"/>
    </source>
</evidence>